<name>A0AAV2ILA1_LYMST</name>
<dbReference type="CDD" id="cd00637">
    <property type="entry name" value="7tm_classA_rhodopsin-like"/>
    <property type="match status" value="2"/>
</dbReference>
<keyword evidence="7" id="KW-0807">Transducer</keyword>
<evidence type="ECO:0000313" key="12">
    <source>
        <dbReference type="Proteomes" id="UP001497497"/>
    </source>
</evidence>
<evidence type="ECO:0000256" key="8">
    <source>
        <dbReference type="SAM" id="MobiDB-lite"/>
    </source>
</evidence>
<dbReference type="PANTHER" id="PTHR24243:SF208">
    <property type="entry name" value="PYROKININ-1 RECEPTOR"/>
    <property type="match status" value="1"/>
</dbReference>
<protein>
    <recommendedName>
        <fullName evidence="10">G-protein coupled receptors family 1 profile domain-containing protein</fullName>
    </recommendedName>
</protein>
<feature type="region of interest" description="Disordered" evidence="8">
    <location>
        <begin position="361"/>
        <end position="392"/>
    </location>
</feature>
<feature type="transmembrane region" description="Helical" evidence="9">
    <location>
        <begin position="64"/>
        <end position="84"/>
    </location>
</feature>
<evidence type="ECO:0000256" key="5">
    <source>
        <dbReference type="ARBA" id="ARBA00023136"/>
    </source>
</evidence>
<evidence type="ECO:0000313" key="11">
    <source>
        <dbReference type="EMBL" id="CAL1547202.1"/>
    </source>
</evidence>
<dbReference type="PANTHER" id="PTHR24243">
    <property type="entry name" value="G-PROTEIN COUPLED RECEPTOR"/>
    <property type="match status" value="1"/>
</dbReference>
<evidence type="ECO:0000256" key="3">
    <source>
        <dbReference type="ARBA" id="ARBA00022989"/>
    </source>
</evidence>
<evidence type="ECO:0000256" key="6">
    <source>
        <dbReference type="ARBA" id="ARBA00023170"/>
    </source>
</evidence>
<dbReference type="Proteomes" id="UP001497497">
    <property type="component" value="Unassembled WGS sequence"/>
</dbReference>
<feature type="transmembrane region" description="Helical" evidence="9">
    <location>
        <begin position="25"/>
        <end position="43"/>
    </location>
</feature>
<evidence type="ECO:0000256" key="9">
    <source>
        <dbReference type="SAM" id="Phobius"/>
    </source>
</evidence>
<dbReference type="InterPro" id="IPR000276">
    <property type="entry name" value="GPCR_Rhodpsn"/>
</dbReference>
<comment type="subcellular location">
    <subcellularLocation>
        <location evidence="1">Membrane</location>
        <topology evidence="1">Multi-pass membrane protein</topology>
    </subcellularLocation>
</comment>
<gene>
    <name evidence="11" type="ORF">GSLYS_00020527001</name>
</gene>
<dbReference type="PRINTS" id="PR00237">
    <property type="entry name" value="GPCRRHODOPSN"/>
</dbReference>
<feature type="compositionally biased region" description="Basic and acidic residues" evidence="8">
    <location>
        <begin position="383"/>
        <end position="392"/>
    </location>
</feature>
<dbReference type="AlphaFoldDB" id="A0AAV2ILA1"/>
<keyword evidence="4" id="KW-0297">G-protein coupled receptor</keyword>
<dbReference type="InterPro" id="IPR017452">
    <property type="entry name" value="GPCR_Rhodpsn_7TM"/>
</dbReference>
<dbReference type="SUPFAM" id="SSF81321">
    <property type="entry name" value="Family A G protein-coupled receptor-like"/>
    <property type="match status" value="1"/>
</dbReference>
<keyword evidence="6" id="KW-0675">Receptor</keyword>
<evidence type="ECO:0000256" key="1">
    <source>
        <dbReference type="ARBA" id="ARBA00004141"/>
    </source>
</evidence>
<feature type="transmembrane region" description="Helical" evidence="9">
    <location>
        <begin position="121"/>
        <end position="148"/>
    </location>
</feature>
<dbReference type="Pfam" id="PF00001">
    <property type="entry name" value="7tm_1"/>
    <property type="match status" value="1"/>
</dbReference>
<organism evidence="11 12">
    <name type="scientific">Lymnaea stagnalis</name>
    <name type="common">Great pond snail</name>
    <name type="synonym">Helix stagnalis</name>
    <dbReference type="NCBI Taxonomy" id="6523"/>
    <lineage>
        <taxon>Eukaryota</taxon>
        <taxon>Metazoa</taxon>
        <taxon>Spiralia</taxon>
        <taxon>Lophotrochozoa</taxon>
        <taxon>Mollusca</taxon>
        <taxon>Gastropoda</taxon>
        <taxon>Heterobranchia</taxon>
        <taxon>Euthyneura</taxon>
        <taxon>Panpulmonata</taxon>
        <taxon>Hygrophila</taxon>
        <taxon>Lymnaeoidea</taxon>
        <taxon>Lymnaeidae</taxon>
        <taxon>Lymnaea</taxon>
    </lineage>
</organism>
<keyword evidence="3 9" id="KW-1133">Transmembrane helix</keyword>
<dbReference type="EMBL" id="CAXITT010000917">
    <property type="protein sequence ID" value="CAL1547202.1"/>
    <property type="molecule type" value="Genomic_DNA"/>
</dbReference>
<dbReference type="GO" id="GO:0004930">
    <property type="term" value="F:G protein-coupled receptor activity"/>
    <property type="evidence" value="ECO:0007669"/>
    <property type="project" value="UniProtKB-KW"/>
</dbReference>
<feature type="transmembrane region" description="Helical" evidence="9">
    <location>
        <begin position="463"/>
        <end position="485"/>
    </location>
</feature>
<comment type="caution">
    <text evidence="11">The sequence shown here is derived from an EMBL/GenBank/DDBJ whole genome shotgun (WGS) entry which is preliminary data.</text>
</comment>
<dbReference type="GO" id="GO:0016020">
    <property type="term" value="C:membrane"/>
    <property type="evidence" value="ECO:0007669"/>
    <property type="project" value="UniProtKB-SubCell"/>
</dbReference>
<keyword evidence="2 9" id="KW-0812">Transmembrane</keyword>
<proteinExistence type="predicted"/>
<sequence>MPTEIYLMAQFFYFPNAVYCSTSRFITYFINNATSAVFLFIAIDRYFRICRPYSWSFSIARAKMACAASVCIGAIVSWPALAFYGNKTVTFQADADVPLNVTGVLCNVRNGYENSLGPDVFFNYLWCAFITCAIILIVLYSFIGRSILRRRRKKKLRMKQQAGGSPPDRQVNVSPGEPGHVGIQPLGAHHGGCVPSNTPDAARGNGLLVGETIDASHLIPLDVCEEHDDTEGPAVPMQQRCELVECGDVPECSQHFSEHGVVQIAGGHDKYDVDEGRRPLIDLRQVPGVEWDVLLKDRHDYQTRDLGGQDEDSQTVLLERDVENCVSSKTLDVPENRLEDLCFPNSDLSAHHIADNVNRRSNALSGSQPVNQSLNDNLPGLGDDFKHNSEDTPGVREAVHLNSQQQTRPVSGLGIPDSPLWVTSRTSHEAAAAATAEDATAKSVNGNCLPAHAWKARIPKSTLMLFAITLVFVVSFLPFLVVISIRQQRGPEFYQRLSAAEEILVHIFSRSYLVNNCANPIVYGLCNVQFRRQVKQLFAEAGRLCRLNGGKDMEGHKTT</sequence>
<evidence type="ECO:0000256" key="4">
    <source>
        <dbReference type="ARBA" id="ARBA00023040"/>
    </source>
</evidence>
<keyword evidence="5 9" id="KW-0472">Membrane</keyword>
<evidence type="ECO:0000259" key="10">
    <source>
        <dbReference type="PROSITE" id="PS50262"/>
    </source>
</evidence>
<feature type="compositionally biased region" description="Polar residues" evidence="8">
    <location>
        <begin position="361"/>
        <end position="376"/>
    </location>
</feature>
<dbReference type="PROSITE" id="PS50262">
    <property type="entry name" value="G_PROTEIN_RECEP_F1_2"/>
    <property type="match status" value="1"/>
</dbReference>
<feature type="domain" description="G-protein coupled receptors family 1 profile" evidence="10">
    <location>
        <begin position="1"/>
        <end position="523"/>
    </location>
</feature>
<accession>A0AAV2ILA1</accession>
<evidence type="ECO:0000256" key="7">
    <source>
        <dbReference type="ARBA" id="ARBA00023224"/>
    </source>
</evidence>
<evidence type="ECO:0000256" key="2">
    <source>
        <dbReference type="ARBA" id="ARBA00022692"/>
    </source>
</evidence>
<reference evidence="11 12" key="1">
    <citation type="submission" date="2024-04" db="EMBL/GenBank/DDBJ databases">
        <authorList>
            <consortium name="Genoscope - CEA"/>
            <person name="William W."/>
        </authorList>
    </citation>
    <scope>NUCLEOTIDE SEQUENCE [LARGE SCALE GENOMIC DNA]</scope>
</reference>
<dbReference type="Gene3D" id="1.20.1070.10">
    <property type="entry name" value="Rhodopsin 7-helix transmembrane proteins"/>
    <property type="match status" value="2"/>
</dbReference>
<keyword evidence="12" id="KW-1185">Reference proteome</keyword>